<feature type="active site" description="Proton acceptor" evidence="4">
    <location>
        <position position="289"/>
    </location>
</feature>
<protein>
    <recommendedName>
        <fullName evidence="5">O-methyltransferase C-terminal domain-containing protein</fullName>
    </recommendedName>
</protein>
<dbReference type="Gene3D" id="1.10.10.10">
    <property type="entry name" value="Winged helix-like DNA-binding domain superfamily/Winged helix DNA-binding domain"/>
    <property type="match status" value="1"/>
</dbReference>
<dbReference type="InterPro" id="IPR029063">
    <property type="entry name" value="SAM-dependent_MTases_sf"/>
</dbReference>
<sequence length="345" mass="38746">MSEPNLLEALKAANESPSTRLPQDTMARKTLLTELRKLNVELESPMDSIMRYVFQPHQNAMIRTAIDLGLFELVRPREKNGTGAQELAGETGAEQSLIGVCSSLQKNPVSKPDLRAENTSVRVMRVLVTMGIISEFGEQRYAATRISKTWQNPPLRDCSKDLFDESAFSLAQLPTFLKQTHYKNPSDTANGPFHAFNTYMEVQEVLLNDFNAKEEAVLLVDVGGGRGHDLEAFKEAFPHQEGRLIVQDLPDVIDDIRQPVPGVEAMKHNFFTPQPVKGARVHFFHYIFHDWPDQQCHDILQQTAAAMTKGYSRILINDWLLANQGGPMFPATMDINMMCLFASGE</sequence>
<feature type="domain" description="O-methyltransferase C-terminal" evidence="5">
    <location>
        <begin position="204"/>
        <end position="340"/>
    </location>
</feature>
<dbReference type="SUPFAM" id="SSF46785">
    <property type="entry name" value="Winged helix' DNA-binding domain"/>
    <property type="match status" value="1"/>
</dbReference>
<gene>
    <name evidence="6" type="ORF">OHK93_007965</name>
</gene>
<dbReference type="PIRSF" id="PIRSF005739">
    <property type="entry name" value="O-mtase"/>
    <property type="match status" value="1"/>
</dbReference>
<evidence type="ECO:0000313" key="7">
    <source>
        <dbReference type="Proteomes" id="UP001161017"/>
    </source>
</evidence>
<evidence type="ECO:0000259" key="5">
    <source>
        <dbReference type="Pfam" id="PF00891"/>
    </source>
</evidence>
<dbReference type="SUPFAM" id="SSF53335">
    <property type="entry name" value="S-adenosyl-L-methionine-dependent methyltransferases"/>
    <property type="match status" value="1"/>
</dbReference>
<evidence type="ECO:0000256" key="3">
    <source>
        <dbReference type="ARBA" id="ARBA00022691"/>
    </source>
</evidence>
<proteinExistence type="predicted"/>
<accession>A0AA43QNN2</accession>
<evidence type="ECO:0000256" key="4">
    <source>
        <dbReference type="PIRSR" id="PIRSR005739-1"/>
    </source>
</evidence>
<evidence type="ECO:0000256" key="1">
    <source>
        <dbReference type="ARBA" id="ARBA00022603"/>
    </source>
</evidence>
<dbReference type="Pfam" id="PF00891">
    <property type="entry name" value="Methyltransf_2"/>
    <property type="match status" value="1"/>
</dbReference>
<comment type="caution">
    <text evidence="6">The sequence shown here is derived from an EMBL/GenBank/DDBJ whole genome shotgun (WGS) entry which is preliminary data.</text>
</comment>
<keyword evidence="7" id="KW-1185">Reference proteome</keyword>
<dbReference type="PANTHER" id="PTHR43712:SF1">
    <property type="entry name" value="HYPOTHETICAL O-METHYLTRANSFERASE (EUROFUNG)-RELATED"/>
    <property type="match status" value="1"/>
</dbReference>
<dbReference type="InterPro" id="IPR036388">
    <property type="entry name" value="WH-like_DNA-bd_sf"/>
</dbReference>
<reference evidence="6" key="1">
    <citation type="journal article" date="2023" name="Genome Biol. Evol.">
        <title>First Whole Genome Sequence and Flow Cytometry Genome Size Data for the Lichen-Forming Fungus Ramalina farinacea (Ascomycota).</title>
        <authorList>
            <person name="Llewellyn T."/>
            <person name="Mian S."/>
            <person name="Hill R."/>
            <person name="Leitch I.J."/>
            <person name="Gaya E."/>
        </authorList>
    </citation>
    <scope>NUCLEOTIDE SEQUENCE</scope>
    <source>
        <strain evidence="6">LIQ254RAFAR</strain>
    </source>
</reference>
<dbReference type="Gene3D" id="3.40.50.150">
    <property type="entry name" value="Vaccinia Virus protein VP39"/>
    <property type="match status" value="1"/>
</dbReference>
<dbReference type="InterPro" id="IPR016461">
    <property type="entry name" value="COMT-like"/>
</dbReference>
<keyword evidence="3" id="KW-0949">S-adenosyl-L-methionine</keyword>
<dbReference type="PROSITE" id="PS51683">
    <property type="entry name" value="SAM_OMT_II"/>
    <property type="match status" value="1"/>
</dbReference>
<keyword evidence="2" id="KW-0808">Transferase</keyword>
<keyword evidence="1" id="KW-0489">Methyltransferase</keyword>
<name>A0AA43QNN2_9LECA</name>
<dbReference type="Proteomes" id="UP001161017">
    <property type="component" value="Unassembled WGS sequence"/>
</dbReference>
<dbReference type="EMBL" id="JAPUFD010000008">
    <property type="protein sequence ID" value="MDI1488689.1"/>
    <property type="molecule type" value="Genomic_DNA"/>
</dbReference>
<dbReference type="InterPro" id="IPR036390">
    <property type="entry name" value="WH_DNA-bd_sf"/>
</dbReference>
<organism evidence="6 7">
    <name type="scientific">Ramalina farinacea</name>
    <dbReference type="NCBI Taxonomy" id="258253"/>
    <lineage>
        <taxon>Eukaryota</taxon>
        <taxon>Fungi</taxon>
        <taxon>Dikarya</taxon>
        <taxon>Ascomycota</taxon>
        <taxon>Pezizomycotina</taxon>
        <taxon>Lecanoromycetes</taxon>
        <taxon>OSLEUM clade</taxon>
        <taxon>Lecanoromycetidae</taxon>
        <taxon>Lecanorales</taxon>
        <taxon>Lecanorineae</taxon>
        <taxon>Ramalinaceae</taxon>
        <taxon>Ramalina</taxon>
    </lineage>
</organism>
<dbReference type="GO" id="GO:0008171">
    <property type="term" value="F:O-methyltransferase activity"/>
    <property type="evidence" value="ECO:0007669"/>
    <property type="project" value="InterPro"/>
</dbReference>
<evidence type="ECO:0000256" key="2">
    <source>
        <dbReference type="ARBA" id="ARBA00022679"/>
    </source>
</evidence>
<dbReference type="PANTHER" id="PTHR43712">
    <property type="entry name" value="PUTATIVE (AFU_ORTHOLOGUE AFUA_4G14580)-RELATED"/>
    <property type="match status" value="1"/>
</dbReference>
<dbReference type="InterPro" id="IPR001077">
    <property type="entry name" value="COMT_C"/>
</dbReference>
<evidence type="ECO:0000313" key="6">
    <source>
        <dbReference type="EMBL" id="MDI1488689.1"/>
    </source>
</evidence>
<dbReference type="GO" id="GO:0032259">
    <property type="term" value="P:methylation"/>
    <property type="evidence" value="ECO:0007669"/>
    <property type="project" value="UniProtKB-KW"/>
</dbReference>
<dbReference type="AlphaFoldDB" id="A0AA43QNN2"/>